<feature type="domain" description="Protein kinase" evidence="3">
    <location>
        <begin position="32"/>
        <end position="301"/>
    </location>
</feature>
<dbReference type="AlphaFoldDB" id="A0A0M3I1J0"/>
<feature type="compositionally biased region" description="Polar residues" evidence="2">
    <location>
        <begin position="350"/>
        <end position="360"/>
    </location>
</feature>
<evidence type="ECO:0000259" key="3">
    <source>
        <dbReference type="PROSITE" id="PS50011"/>
    </source>
</evidence>
<dbReference type="Proteomes" id="UP000036681">
    <property type="component" value="Unplaced"/>
</dbReference>
<evidence type="ECO:0000313" key="4">
    <source>
        <dbReference type="Proteomes" id="UP000036681"/>
    </source>
</evidence>
<accession>A0A0M3I1J0</accession>
<dbReference type="Gene3D" id="3.30.200.20">
    <property type="entry name" value="Phosphorylase Kinase, domain 1"/>
    <property type="match status" value="1"/>
</dbReference>
<dbReference type="PANTHER" id="PTHR24359:SF1">
    <property type="entry name" value="INHIBITOR OF NUCLEAR FACTOR KAPPA-B KINASE EPSILON SUBUNIT HOMOLOG 1-RELATED"/>
    <property type="match status" value="1"/>
</dbReference>
<dbReference type="GO" id="GO:0004674">
    <property type="term" value="F:protein serine/threonine kinase activity"/>
    <property type="evidence" value="ECO:0007669"/>
    <property type="project" value="TreeGrafter"/>
</dbReference>
<dbReference type="InterPro" id="IPR011009">
    <property type="entry name" value="Kinase-like_dom_sf"/>
</dbReference>
<proteinExistence type="predicted"/>
<evidence type="ECO:0000256" key="1">
    <source>
        <dbReference type="PROSITE-ProRule" id="PRU10141"/>
    </source>
</evidence>
<dbReference type="PROSITE" id="PS00107">
    <property type="entry name" value="PROTEIN_KINASE_ATP"/>
    <property type="match status" value="1"/>
</dbReference>
<feature type="region of interest" description="Disordered" evidence="2">
    <location>
        <begin position="344"/>
        <end position="368"/>
    </location>
</feature>
<dbReference type="InterPro" id="IPR000719">
    <property type="entry name" value="Prot_kinase_dom"/>
</dbReference>
<dbReference type="WBParaSite" id="ALUE_0001015101-mRNA-1">
    <property type="protein sequence ID" value="ALUE_0001015101-mRNA-1"/>
    <property type="gene ID" value="ALUE_0001015101"/>
</dbReference>
<sequence>MVLQTKRRNSVFIKRGSITMEPIKRVNLDDVYAVYKQLGTGRFGSIKLAQHKESKHKIALKFFPRPQTKQVDFIREYNYSFFLSPHPNIIDTYEGVYQADDESAFFFVQEICPCSSLREAVESSQNGIGESATKSIMSQVLAAIEFMHSENLVHRNLKAENVLIFDANFSKVKVTDFGLTRKVDSTVKYLEYVNCYHAPELCETVVNEVLIVSRSIDIWAIGIIFYYCLKGRFPWQKATIMCKPYWEWEQWLKRKNPLLPKRFEPFSEKSLKLLKRTLNPRSKDRWSAKDVKKCILKEKLLKPQKQKMRGQVERNDAPFEFRKSKPERTRRKCREAIQSSDNDYNYYPRMQTSVGTSGQPRRQRKKKSVIQQWISSTLTTMAEISEQVVSARDE</sequence>
<dbReference type="Gene3D" id="1.10.510.10">
    <property type="entry name" value="Transferase(Phosphotransferase) domain 1"/>
    <property type="match status" value="1"/>
</dbReference>
<keyword evidence="1" id="KW-0547">Nucleotide-binding</keyword>
<dbReference type="InterPro" id="IPR017441">
    <property type="entry name" value="Protein_kinase_ATP_BS"/>
</dbReference>
<feature type="binding site" evidence="1">
    <location>
        <position position="61"/>
    </location>
    <ligand>
        <name>ATP</name>
        <dbReference type="ChEBI" id="CHEBI:30616"/>
    </ligand>
</feature>
<organism evidence="4 5">
    <name type="scientific">Ascaris lumbricoides</name>
    <name type="common">Giant roundworm</name>
    <dbReference type="NCBI Taxonomy" id="6252"/>
    <lineage>
        <taxon>Eukaryota</taxon>
        <taxon>Metazoa</taxon>
        <taxon>Ecdysozoa</taxon>
        <taxon>Nematoda</taxon>
        <taxon>Chromadorea</taxon>
        <taxon>Rhabditida</taxon>
        <taxon>Spirurina</taxon>
        <taxon>Ascaridomorpha</taxon>
        <taxon>Ascaridoidea</taxon>
        <taxon>Ascarididae</taxon>
        <taxon>Ascaris</taxon>
    </lineage>
</organism>
<evidence type="ECO:0000313" key="5">
    <source>
        <dbReference type="WBParaSite" id="ALUE_0001015101-mRNA-1"/>
    </source>
</evidence>
<keyword evidence="4" id="KW-1185">Reference proteome</keyword>
<dbReference type="PANTHER" id="PTHR24359">
    <property type="entry name" value="SERINE/THREONINE-PROTEIN KINASE SBK1"/>
    <property type="match status" value="1"/>
</dbReference>
<dbReference type="Pfam" id="PF00069">
    <property type="entry name" value="Pkinase"/>
    <property type="match status" value="1"/>
</dbReference>
<protein>
    <submittedName>
        <fullName evidence="5">Protein kinase domain-containing protein</fullName>
    </submittedName>
</protein>
<name>A0A0M3I1J0_ASCLU</name>
<dbReference type="PROSITE" id="PS50011">
    <property type="entry name" value="PROTEIN_KINASE_DOM"/>
    <property type="match status" value="1"/>
</dbReference>
<keyword evidence="1" id="KW-0067">ATP-binding</keyword>
<dbReference type="GO" id="GO:0005524">
    <property type="term" value="F:ATP binding"/>
    <property type="evidence" value="ECO:0007669"/>
    <property type="project" value="UniProtKB-UniRule"/>
</dbReference>
<evidence type="ECO:0000256" key="2">
    <source>
        <dbReference type="SAM" id="MobiDB-lite"/>
    </source>
</evidence>
<dbReference type="SUPFAM" id="SSF56112">
    <property type="entry name" value="Protein kinase-like (PK-like)"/>
    <property type="match status" value="1"/>
</dbReference>
<reference evidence="5" key="1">
    <citation type="submission" date="2017-02" db="UniProtKB">
        <authorList>
            <consortium name="WormBaseParasite"/>
        </authorList>
    </citation>
    <scope>IDENTIFICATION</scope>
</reference>